<evidence type="ECO:0000313" key="2">
    <source>
        <dbReference type="EMBL" id="KAK0734877.1"/>
    </source>
</evidence>
<name>A0AA40BIK2_9PEZI</name>
<evidence type="ECO:0000256" key="1">
    <source>
        <dbReference type="SAM" id="MobiDB-lite"/>
    </source>
</evidence>
<protein>
    <submittedName>
        <fullName evidence="2">Uncharacterized protein</fullName>
    </submittedName>
</protein>
<dbReference type="AlphaFoldDB" id="A0AA40BIK2"/>
<feature type="region of interest" description="Disordered" evidence="1">
    <location>
        <begin position="250"/>
        <end position="308"/>
    </location>
</feature>
<dbReference type="Gene3D" id="1.10.3210.10">
    <property type="entry name" value="Hypothetical protein af1432"/>
    <property type="match status" value="1"/>
</dbReference>
<comment type="caution">
    <text evidence="2">The sequence shown here is derived from an EMBL/GenBank/DDBJ whole genome shotgun (WGS) entry which is preliminary data.</text>
</comment>
<keyword evidence="3" id="KW-1185">Reference proteome</keyword>
<sequence length="308" mass="36420">MACMQDRKQKRWLRTVENPESVASHSFRLALISLFAPHLSGFSTYDPTPSPREPSPVPVFDDPWERLEYERRRFCWNEEDYQFERIFLKEGPIDRVRAKHEDQEGDRRREKELEEIEKSDEYERRVRHFNLRAEGWTQEQIDAEDRAAAAKRAARAERELREICRENKPMTERLVHRYEALRVNRERQAELAQKAGRKLELVSEAEEIEAEERKFMESIRYGREKGLPRTGDFNPFYIALGVSKERPVAEESARTPYNSEAYDPGYQHQHLRRSRESIPGRTGPNESLKSLVPVSHKRRTRHAEVGDS</sequence>
<gene>
    <name evidence="2" type="ORF">B0T26DRAFT_671105</name>
</gene>
<organism evidence="2 3">
    <name type="scientific">Lasiosphaeria miniovina</name>
    <dbReference type="NCBI Taxonomy" id="1954250"/>
    <lineage>
        <taxon>Eukaryota</taxon>
        <taxon>Fungi</taxon>
        <taxon>Dikarya</taxon>
        <taxon>Ascomycota</taxon>
        <taxon>Pezizomycotina</taxon>
        <taxon>Sordariomycetes</taxon>
        <taxon>Sordariomycetidae</taxon>
        <taxon>Sordariales</taxon>
        <taxon>Lasiosphaeriaceae</taxon>
        <taxon>Lasiosphaeria</taxon>
    </lineage>
</organism>
<proteinExistence type="predicted"/>
<dbReference type="GeneID" id="85322553"/>
<dbReference type="RefSeq" id="XP_060303754.1">
    <property type="nucleotide sequence ID" value="XM_060439283.1"/>
</dbReference>
<reference evidence="2" key="1">
    <citation type="submission" date="2023-06" db="EMBL/GenBank/DDBJ databases">
        <title>Genome-scale phylogeny and comparative genomics of the fungal order Sordariales.</title>
        <authorList>
            <consortium name="Lawrence Berkeley National Laboratory"/>
            <person name="Hensen N."/>
            <person name="Bonometti L."/>
            <person name="Westerberg I."/>
            <person name="Brannstrom I.O."/>
            <person name="Guillou S."/>
            <person name="Cros-Aarteil S."/>
            <person name="Calhoun S."/>
            <person name="Haridas S."/>
            <person name="Kuo A."/>
            <person name="Mondo S."/>
            <person name="Pangilinan J."/>
            <person name="Riley R."/>
            <person name="LaButti K."/>
            <person name="Andreopoulos B."/>
            <person name="Lipzen A."/>
            <person name="Chen C."/>
            <person name="Yanf M."/>
            <person name="Daum C."/>
            <person name="Ng V."/>
            <person name="Clum A."/>
            <person name="Steindorff A."/>
            <person name="Ohm R."/>
            <person name="Martin F."/>
            <person name="Silar P."/>
            <person name="Natvig D."/>
            <person name="Lalanne C."/>
            <person name="Gautier V."/>
            <person name="Ament-velasquez S.L."/>
            <person name="Kruys A."/>
            <person name="Hutchinson M.I."/>
            <person name="Powell A.J."/>
            <person name="Barry K."/>
            <person name="Miller A.N."/>
            <person name="Grigoriev I.V."/>
            <person name="Debuchy R."/>
            <person name="Gladieux P."/>
            <person name="Thoren M.H."/>
            <person name="Johannesson H."/>
        </authorList>
    </citation>
    <scope>NUCLEOTIDE SEQUENCE</scope>
    <source>
        <strain evidence="2">SMH2392-1A</strain>
    </source>
</reference>
<accession>A0AA40BIK2</accession>
<dbReference type="EMBL" id="JAUIRO010000001">
    <property type="protein sequence ID" value="KAK0734877.1"/>
    <property type="molecule type" value="Genomic_DNA"/>
</dbReference>
<evidence type="ECO:0000313" key="3">
    <source>
        <dbReference type="Proteomes" id="UP001172101"/>
    </source>
</evidence>
<dbReference type="Proteomes" id="UP001172101">
    <property type="component" value="Unassembled WGS sequence"/>
</dbReference>